<dbReference type="Proteomes" id="UP000554482">
    <property type="component" value="Unassembled WGS sequence"/>
</dbReference>
<evidence type="ECO:0000259" key="2">
    <source>
        <dbReference type="SMART" id="SM00856"/>
    </source>
</evidence>
<comment type="caution">
    <text evidence="3">The sequence shown here is derived from an EMBL/GenBank/DDBJ whole genome shotgun (WGS) entry which is preliminary data.</text>
</comment>
<dbReference type="EMBL" id="JABWDY010010465">
    <property type="protein sequence ID" value="KAF5200650.1"/>
    <property type="molecule type" value="Genomic_DNA"/>
</dbReference>
<dbReference type="NCBIfam" id="TIGR01614">
    <property type="entry name" value="PME_inhib"/>
    <property type="match status" value="1"/>
</dbReference>
<dbReference type="Gene3D" id="1.20.140.40">
    <property type="entry name" value="Invertase/pectin methylesterase inhibitor family protein"/>
    <property type="match status" value="1"/>
</dbReference>
<organism evidence="3 4">
    <name type="scientific">Thalictrum thalictroides</name>
    <name type="common">Rue-anemone</name>
    <name type="synonym">Anemone thalictroides</name>
    <dbReference type="NCBI Taxonomy" id="46969"/>
    <lineage>
        <taxon>Eukaryota</taxon>
        <taxon>Viridiplantae</taxon>
        <taxon>Streptophyta</taxon>
        <taxon>Embryophyta</taxon>
        <taxon>Tracheophyta</taxon>
        <taxon>Spermatophyta</taxon>
        <taxon>Magnoliopsida</taxon>
        <taxon>Ranunculales</taxon>
        <taxon>Ranunculaceae</taxon>
        <taxon>Thalictroideae</taxon>
        <taxon>Thalictrum</taxon>
    </lineage>
</organism>
<protein>
    <submittedName>
        <fullName evidence="3">Plant invertase/pectin methylesterase inhibitor superfamily</fullName>
    </submittedName>
</protein>
<dbReference type="CDD" id="cd15798">
    <property type="entry name" value="PMEI-like_3"/>
    <property type="match status" value="1"/>
</dbReference>
<dbReference type="InterPro" id="IPR006501">
    <property type="entry name" value="Pectinesterase_inhib_dom"/>
</dbReference>
<feature type="chain" id="PRO_5029556925" evidence="1">
    <location>
        <begin position="19"/>
        <end position="230"/>
    </location>
</feature>
<dbReference type="Pfam" id="PF04043">
    <property type="entry name" value="PMEI"/>
    <property type="match status" value="1"/>
</dbReference>
<gene>
    <name evidence="3" type="ORF">FRX31_009762</name>
</gene>
<reference evidence="3 4" key="1">
    <citation type="submission" date="2020-06" db="EMBL/GenBank/DDBJ databases">
        <title>Transcriptomic and genomic resources for Thalictrum thalictroides and T. hernandezii: Facilitating candidate gene discovery in an emerging model plant lineage.</title>
        <authorList>
            <person name="Arias T."/>
            <person name="Riano-Pachon D.M."/>
            <person name="Di Stilio V.S."/>
        </authorList>
    </citation>
    <scope>NUCLEOTIDE SEQUENCE [LARGE SCALE GENOMIC DNA]</scope>
    <source>
        <strain evidence="4">cv. WT478/WT964</strain>
        <tissue evidence="3">Leaves</tissue>
    </source>
</reference>
<dbReference type="InterPro" id="IPR035513">
    <property type="entry name" value="Invertase/methylesterase_inhib"/>
</dbReference>
<dbReference type="GO" id="GO:0004857">
    <property type="term" value="F:enzyme inhibitor activity"/>
    <property type="evidence" value="ECO:0007669"/>
    <property type="project" value="InterPro"/>
</dbReference>
<sequence length="230" mass="25593">MTTIFPLLFILFISASFADISPSNTPLPPDDVCSAILNSNFCKSVLPKTGIHNIYDYCRSSFGQSLQSARKFTGLIDYYMKKDFSKSAIQALQDCKLLSELTIDFLESCSSTINLSSILRNQQIDSLQSMLSAVLTNHQTCLEGLQATTSSENGLYSAISDASKLHGVSLALFTRGWGHKTLKNFGLGRKLLFSDRDAGRDGRLPLRMSNKHRQIFESQHLLWLDKGLLE</sequence>
<feature type="domain" description="Pectinesterase inhibitor" evidence="2">
    <location>
        <begin position="24"/>
        <end position="172"/>
    </location>
</feature>
<keyword evidence="4" id="KW-1185">Reference proteome</keyword>
<evidence type="ECO:0000313" key="3">
    <source>
        <dbReference type="EMBL" id="KAF5200650.1"/>
    </source>
</evidence>
<name>A0A7J6WVK6_THATH</name>
<evidence type="ECO:0000313" key="4">
    <source>
        <dbReference type="Proteomes" id="UP000554482"/>
    </source>
</evidence>
<evidence type="ECO:0000256" key="1">
    <source>
        <dbReference type="SAM" id="SignalP"/>
    </source>
</evidence>
<dbReference type="SMART" id="SM00856">
    <property type="entry name" value="PMEI"/>
    <property type="match status" value="1"/>
</dbReference>
<dbReference type="PANTHER" id="PTHR31707">
    <property type="entry name" value="PECTINESTERASE"/>
    <property type="match status" value="1"/>
</dbReference>
<feature type="signal peptide" evidence="1">
    <location>
        <begin position="1"/>
        <end position="18"/>
    </location>
</feature>
<proteinExistence type="predicted"/>
<dbReference type="AlphaFoldDB" id="A0A7J6WVK6"/>
<keyword evidence="1" id="KW-0732">Signal</keyword>
<dbReference type="SUPFAM" id="SSF101148">
    <property type="entry name" value="Plant invertase/pectin methylesterase inhibitor"/>
    <property type="match status" value="1"/>
</dbReference>
<dbReference type="OrthoDB" id="2019149at2759"/>
<accession>A0A7J6WVK6</accession>